<dbReference type="InterPro" id="IPR045854">
    <property type="entry name" value="NO2/SO3_Rdtase_4Fe4S_sf"/>
</dbReference>
<reference evidence="4 5" key="1">
    <citation type="journal article" date="2012" name="J. Bacteriol.">
        <title>Complete genome sequence of strain 1860, a crenarchaeon of the genus pyrobaculum able to grow with various electron acceptors.</title>
        <authorList>
            <person name="Mardanov A.V."/>
            <person name="Gumerov V.M."/>
            <person name="Slobodkina G.B."/>
            <person name="Beletsky A.V."/>
            <person name="Bonch-Osmolovskaya E.A."/>
            <person name="Ravin N.V."/>
            <person name="Skryabin K.G."/>
        </authorList>
    </citation>
    <scope>NUCLEOTIDE SEQUENCE [LARGE SCALE GENOMIC DNA]</scope>
    <source>
        <strain evidence="4 5">1860</strain>
    </source>
</reference>
<dbReference type="Gene3D" id="3.30.413.10">
    <property type="entry name" value="Sulfite Reductase Hemoprotein, domain 1"/>
    <property type="match status" value="1"/>
</dbReference>
<dbReference type="OrthoDB" id="15347at2157"/>
<keyword evidence="2" id="KW-0408">Iron</keyword>
<sequence length="55" mass="5973">MTLDAGDNSNPAMPPEYMGTVDVVKRIIDVWRADARPGERTGDWLHKGSRSSTGG</sequence>
<dbReference type="RefSeq" id="WP_014288638.1">
    <property type="nucleotide sequence ID" value="NC_016645.1"/>
</dbReference>
<evidence type="ECO:0000256" key="1">
    <source>
        <dbReference type="ARBA" id="ARBA00022723"/>
    </source>
</evidence>
<keyword evidence="1" id="KW-0479">Metal-binding</keyword>
<dbReference type="SUPFAM" id="SSF56014">
    <property type="entry name" value="Nitrite and sulphite reductase 4Fe-4S domain-like"/>
    <property type="match status" value="1"/>
</dbReference>
<dbReference type="AlphaFoldDB" id="G7VE39"/>
<keyword evidence="3" id="KW-0411">Iron-sulfur</keyword>
<dbReference type="HOGENOM" id="CLU_3021117_0_0_2"/>
<dbReference type="KEGG" id="pyr:P186_1385"/>
<protein>
    <submittedName>
        <fullName evidence="4">Uncharacterized protein</fullName>
    </submittedName>
</protein>
<dbReference type="STRING" id="1104324.P186_1385"/>
<dbReference type="GO" id="GO:0046872">
    <property type="term" value="F:metal ion binding"/>
    <property type="evidence" value="ECO:0007669"/>
    <property type="project" value="UniProtKB-KW"/>
</dbReference>
<dbReference type="GeneID" id="43500890"/>
<dbReference type="BioCyc" id="PSP1104324:GJSN-1361-MONOMER"/>
<name>G7VE39_9CREN</name>
<evidence type="ECO:0000256" key="2">
    <source>
        <dbReference type="ARBA" id="ARBA00023004"/>
    </source>
</evidence>
<proteinExistence type="predicted"/>
<evidence type="ECO:0000256" key="3">
    <source>
        <dbReference type="ARBA" id="ARBA00023014"/>
    </source>
</evidence>
<keyword evidence="5" id="KW-1185">Reference proteome</keyword>
<dbReference type="GO" id="GO:0051536">
    <property type="term" value="F:iron-sulfur cluster binding"/>
    <property type="evidence" value="ECO:0007669"/>
    <property type="project" value="UniProtKB-KW"/>
</dbReference>
<evidence type="ECO:0000313" key="5">
    <source>
        <dbReference type="Proteomes" id="UP000005867"/>
    </source>
</evidence>
<accession>G7VE39</accession>
<organism evidence="4 5">
    <name type="scientific">Pyrobaculum ferrireducens</name>
    <dbReference type="NCBI Taxonomy" id="1104324"/>
    <lineage>
        <taxon>Archaea</taxon>
        <taxon>Thermoproteota</taxon>
        <taxon>Thermoprotei</taxon>
        <taxon>Thermoproteales</taxon>
        <taxon>Thermoproteaceae</taxon>
        <taxon>Pyrobaculum</taxon>
    </lineage>
</organism>
<evidence type="ECO:0000313" key="4">
    <source>
        <dbReference type="EMBL" id="AET32812.1"/>
    </source>
</evidence>
<dbReference type="Proteomes" id="UP000005867">
    <property type="component" value="Chromosome"/>
</dbReference>
<dbReference type="EMBL" id="CP003098">
    <property type="protein sequence ID" value="AET32812.1"/>
    <property type="molecule type" value="Genomic_DNA"/>
</dbReference>
<dbReference type="eggNOG" id="arCOG02059">
    <property type="taxonomic scope" value="Archaea"/>
</dbReference>
<gene>
    <name evidence="4" type="ORF">P186_1385</name>
</gene>